<keyword evidence="9" id="KW-0472">Membrane</keyword>
<dbReference type="AlphaFoldDB" id="A0A673AZT9"/>
<comment type="pathway">
    <text evidence="2">Energy metabolism; oxidative phosphorylation.</text>
</comment>
<keyword evidence="7" id="KW-1133">Transmembrane helix</keyword>
<dbReference type="Ensembl" id="ENSSORT00005034785.1">
    <property type="protein sequence ID" value="ENSSORP00005033872.1"/>
    <property type="gene ID" value="ENSSORG00005016030.1"/>
</dbReference>
<comment type="similarity">
    <text evidence="3">Belongs to the cytochrome c oxidase VIII family.</text>
</comment>
<accession>A0A673AZT9</accession>
<keyword evidence="8" id="KW-0496">Mitochondrion</keyword>
<dbReference type="InterPro" id="IPR003205">
    <property type="entry name" value="Cyt_c_oxidase_su8"/>
</dbReference>
<protein>
    <submittedName>
        <fullName evidence="10">Uncharacterized protein</fullName>
    </submittedName>
</protein>
<sequence length="127" mass="13665">MSGFLRTITSRAAHVLRGHTQRANLSSKPAKEVIGAVVSHRTGVGLACFSLAILGPSGWILAHLRTTRRRTEVVPFSGPGCSWWIHSSCCAGQADPPRPKWTTRTLFPCSTSGPCVPSKVTLFSSHI</sequence>
<keyword evidence="11" id="KW-1185">Reference proteome</keyword>
<organism evidence="10 11">
    <name type="scientific">Sphaeramia orbicularis</name>
    <name type="common">orbiculate cardinalfish</name>
    <dbReference type="NCBI Taxonomy" id="375764"/>
    <lineage>
        <taxon>Eukaryota</taxon>
        <taxon>Metazoa</taxon>
        <taxon>Chordata</taxon>
        <taxon>Craniata</taxon>
        <taxon>Vertebrata</taxon>
        <taxon>Euteleostomi</taxon>
        <taxon>Actinopterygii</taxon>
        <taxon>Neopterygii</taxon>
        <taxon>Teleostei</taxon>
        <taxon>Neoteleostei</taxon>
        <taxon>Acanthomorphata</taxon>
        <taxon>Gobiaria</taxon>
        <taxon>Kurtiformes</taxon>
        <taxon>Apogonoidei</taxon>
        <taxon>Apogonidae</taxon>
        <taxon>Apogoninae</taxon>
        <taxon>Sphaeramia</taxon>
    </lineage>
</organism>
<name>A0A673AZT9_9TELE</name>
<dbReference type="FunCoup" id="A0A673AZT9">
    <property type="interactions" value="615"/>
</dbReference>
<dbReference type="GO" id="GO:0006123">
    <property type="term" value="P:mitochondrial electron transport, cytochrome c to oxygen"/>
    <property type="evidence" value="ECO:0007669"/>
    <property type="project" value="InterPro"/>
</dbReference>
<reference evidence="10" key="1">
    <citation type="submission" date="2025-08" db="UniProtKB">
        <authorList>
            <consortium name="Ensembl"/>
        </authorList>
    </citation>
    <scope>IDENTIFICATION</scope>
</reference>
<keyword evidence="4" id="KW-0812">Transmembrane</keyword>
<evidence type="ECO:0000256" key="3">
    <source>
        <dbReference type="ARBA" id="ARBA00010117"/>
    </source>
</evidence>
<dbReference type="Proteomes" id="UP000472271">
    <property type="component" value="Unassembled WGS sequence"/>
</dbReference>
<dbReference type="GO" id="GO:0005743">
    <property type="term" value="C:mitochondrial inner membrane"/>
    <property type="evidence" value="ECO:0007669"/>
    <property type="project" value="UniProtKB-SubCell"/>
</dbReference>
<evidence type="ECO:0000256" key="1">
    <source>
        <dbReference type="ARBA" id="ARBA00004434"/>
    </source>
</evidence>
<dbReference type="UniPathway" id="UPA00705"/>
<evidence type="ECO:0000256" key="8">
    <source>
        <dbReference type="ARBA" id="ARBA00023128"/>
    </source>
</evidence>
<evidence type="ECO:0000256" key="2">
    <source>
        <dbReference type="ARBA" id="ARBA00004673"/>
    </source>
</evidence>
<dbReference type="SUPFAM" id="SSF81431">
    <property type="entry name" value="Mitochondrial cytochrome c oxidase subunit VIIIb (aka IX)"/>
    <property type="match status" value="1"/>
</dbReference>
<reference evidence="10" key="2">
    <citation type="submission" date="2025-09" db="UniProtKB">
        <authorList>
            <consortium name="Ensembl"/>
        </authorList>
    </citation>
    <scope>IDENTIFICATION</scope>
</reference>
<evidence type="ECO:0000256" key="9">
    <source>
        <dbReference type="ARBA" id="ARBA00023136"/>
    </source>
</evidence>
<evidence type="ECO:0000256" key="6">
    <source>
        <dbReference type="ARBA" id="ARBA00022946"/>
    </source>
</evidence>
<evidence type="ECO:0000256" key="4">
    <source>
        <dbReference type="ARBA" id="ARBA00022692"/>
    </source>
</evidence>
<evidence type="ECO:0000313" key="11">
    <source>
        <dbReference type="Proteomes" id="UP000472271"/>
    </source>
</evidence>
<dbReference type="GO" id="GO:0045277">
    <property type="term" value="C:respiratory chain complex IV"/>
    <property type="evidence" value="ECO:0007669"/>
    <property type="project" value="InterPro"/>
</dbReference>
<comment type="subcellular location">
    <subcellularLocation>
        <location evidence="1">Mitochondrion inner membrane</location>
        <topology evidence="1">Single-pass membrane protein</topology>
    </subcellularLocation>
</comment>
<dbReference type="Gene3D" id="4.10.81.10">
    <property type="entry name" value="Cytochrome c oxidase, subunit 8"/>
    <property type="match status" value="1"/>
</dbReference>
<dbReference type="Pfam" id="PF02285">
    <property type="entry name" value="COX8"/>
    <property type="match status" value="1"/>
</dbReference>
<evidence type="ECO:0000313" key="10">
    <source>
        <dbReference type="Ensembl" id="ENSSORP00005033872.1"/>
    </source>
</evidence>
<dbReference type="InParanoid" id="A0A673AZT9"/>
<dbReference type="InterPro" id="IPR036548">
    <property type="entry name" value="Cyt_c_oxidase_su8_sf"/>
</dbReference>
<keyword evidence="5" id="KW-0999">Mitochondrion inner membrane</keyword>
<proteinExistence type="inferred from homology"/>
<evidence type="ECO:0000256" key="7">
    <source>
        <dbReference type="ARBA" id="ARBA00022989"/>
    </source>
</evidence>
<evidence type="ECO:0000256" key="5">
    <source>
        <dbReference type="ARBA" id="ARBA00022792"/>
    </source>
</evidence>
<keyword evidence="6" id="KW-0809">Transit peptide</keyword>